<gene>
    <name evidence="1" type="ORF">GA0070216_11551</name>
</gene>
<dbReference type="EMBL" id="FMCU01000015">
    <property type="protein sequence ID" value="SCF42257.1"/>
    <property type="molecule type" value="Genomic_DNA"/>
</dbReference>
<evidence type="ECO:0000313" key="2">
    <source>
        <dbReference type="Proteomes" id="UP000198797"/>
    </source>
</evidence>
<reference evidence="2" key="1">
    <citation type="submission" date="2016-06" db="EMBL/GenBank/DDBJ databases">
        <authorList>
            <person name="Varghese N."/>
            <person name="Submissions Spin"/>
        </authorList>
    </citation>
    <scope>NUCLEOTIDE SEQUENCE [LARGE SCALE GENOMIC DNA]</scope>
    <source>
        <strain evidence="2">DSM 44100</strain>
    </source>
</reference>
<proteinExistence type="predicted"/>
<organism evidence="1 2">
    <name type="scientific">Micromonospora matsumotoense</name>
    <dbReference type="NCBI Taxonomy" id="121616"/>
    <lineage>
        <taxon>Bacteria</taxon>
        <taxon>Bacillati</taxon>
        <taxon>Actinomycetota</taxon>
        <taxon>Actinomycetes</taxon>
        <taxon>Micromonosporales</taxon>
        <taxon>Micromonosporaceae</taxon>
        <taxon>Micromonospora</taxon>
    </lineage>
</organism>
<keyword evidence="2" id="KW-1185">Reference proteome</keyword>
<evidence type="ECO:0000313" key="1">
    <source>
        <dbReference type="EMBL" id="SCF42257.1"/>
    </source>
</evidence>
<accession>A0A1C5AAL6</accession>
<dbReference type="AlphaFoldDB" id="A0A1C5AAL6"/>
<protein>
    <submittedName>
        <fullName evidence="1">Uncharacterized protein</fullName>
    </submittedName>
</protein>
<name>A0A1C5AAL6_9ACTN</name>
<dbReference type="Proteomes" id="UP000198797">
    <property type="component" value="Unassembled WGS sequence"/>
</dbReference>
<sequence>MRTVEGMEVLLRGGPGDGQVVPGGGEIVAWRACLYEITLEFGHLRERDLRVYRHRSDCCEAFGRGAEDRCE</sequence>